<dbReference type="GO" id="GO:0051028">
    <property type="term" value="P:mRNA transport"/>
    <property type="evidence" value="ECO:0007669"/>
    <property type="project" value="EnsemblMetazoa"/>
</dbReference>
<dbReference type="InterPro" id="IPR018316">
    <property type="entry name" value="Tubulin/FtsZ_2-layer-sand-dom"/>
</dbReference>
<dbReference type="GO" id="GO:0007052">
    <property type="term" value="P:mitotic spindle organization"/>
    <property type="evidence" value="ECO:0007669"/>
    <property type="project" value="EnsemblMetazoa"/>
</dbReference>
<dbReference type="CDD" id="cd02186">
    <property type="entry name" value="alpha_tubulin"/>
    <property type="match status" value="1"/>
</dbReference>
<gene>
    <name evidence="18" type="primary">Dana\GF25153</name>
    <name evidence="18" type="synonym">dana_GLEANR_9831</name>
    <name evidence="18" type="ORF">GF25153</name>
</gene>
<comment type="function">
    <text evidence="13 15">Tubulin is the major constituent of microtubules, a cylinder consisting of laterally associated linear protofilaments composed of alpha- and beta-tubulin heterodimers. Microtubules grow by the addition of GTP-tubulin dimers to the microtubule end, where a stabilizing cap forms. Below the cap, tubulin dimers are in GDP-bound state, owing to GTPase activity of alpha-tubulin.</text>
</comment>
<dbReference type="FunFam" id="1.10.287.600:FF:000001">
    <property type="entry name" value="Tubulin alpha chain"/>
    <property type="match status" value="1"/>
</dbReference>
<dbReference type="InterPro" id="IPR036525">
    <property type="entry name" value="Tubulin/FtsZ_GTPase_sf"/>
</dbReference>
<evidence type="ECO:0000256" key="15">
    <source>
        <dbReference type="RuleBase" id="RU000352"/>
    </source>
</evidence>
<dbReference type="GO" id="GO:0055028">
    <property type="term" value="C:cortical microtubule"/>
    <property type="evidence" value="ECO:0007669"/>
    <property type="project" value="EnsemblMetazoa"/>
</dbReference>
<comment type="cofactor">
    <cofactor evidence="1">
        <name>Mg(2+)</name>
        <dbReference type="ChEBI" id="CHEBI:18420"/>
    </cofactor>
</comment>
<evidence type="ECO:0000256" key="9">
    <source>
        <dbReference type="ARBA" id="ARBA00022801"/>
    </source>
</evidence>
<dbReference type="CTD" id="39130"/>
<keyword evidence="12" id="KW-0206">Cytoskeleton</keyword>
<dbReference type="GO" id="GO:0035038">
    <property type="term" value="P:female pronucleus assembly"/>
    <property type="evidence" value="ECO:0007669"/>
    <property type="project" value="EnsemblMetazoa"/>
</dbReference>
<dbReference type="AlphaFoldDB" id="B3MAQ2"/>
<evidence type="ECO:0000256" key="12">
    <source>
        <dbReference type="ARBA" id="ARBA00023212"/>
    </source>
</evidence>
<dbReference type="InParanoid" id="B3MAQ2"/>
<dbReference type="InterPro" id="IPR008280">
    <property type="entry name" value="Tub_FtsZ_C"/>
</dbReference>
<evidence type="ECO:0000256" key="3">
    <source>
        <dbReference type="ARBA" id="ARBA00009636"/>
    </source>
</evidence>
<organism evidence="18 19">
    <name type="scientific">Drosophila ananassae</name>
    <name type="common">Fruit fly</name>
    <dbReference type="NCBI Taxonomy" id="7217"/>
    <lineage>
        <taxon>Eukaryota</taxon>
        <taxon>Metazoa</taxon>
        <taxon>Ecdysozoa</taxon>
        <taxon>Arthropoda</taxon>
        <taxon>Hexapoda</taxon>
        <taxon>Insecta</taxon>
        <taxon>Pterygota</taxon>
        <taxon>Neoptera</taxon>
        <taxon>Endopterygota</taxon>
        <taxon>Diptera</taxon>
        <taxon>Brachycera</taxon>
        <taxon>Muscomorpha</taxon>
        <taxon>Ephydroidea</taxon>
        <taxon>Drosophilidae</taxon>
        <taxon>Drosophila</taxon>
        <taxon>Sophophora</taxon>
    </lineage>
</organism>
<dbReference type="Gene3D" id="1.10.287.600">
    <property type="entry name" value="Helix hairpin bin"/>
    <property type="match status" value="1"/>
</dbReference>
<dbReference type="GO" id="GO:0007422">
    <property type="term" value="P:peripheral nervous system development"/>
    <property type="evidence" value="ECO:0007669"/>
    <property type="project" value="EnsemblMetazoa"/>
</dbReference>
<dbReference type="Pfam" id="PF03953">
    <property type="entry name" value="Tubulin_C"/>
    <property type="match status" value="1"/>
</dbReference>
<evidence type="ECO:0000313" key="18">
    <source>
        <dbReference type="EMBL" id="EDV39136.1"/>
    </source>
</evidence>
<keyword evidence="5" id="KW-0963">Cytoplasm</keyword>
<dbReference type="FunCoup" id="B3MAQ2">
    <property type="interactions" value="67"/>
</dbReference>
<dbReference type="GO" id="GO:0000280">
    <property type="term" value="P:nuclear division"/>
    <property type="evidence" value="ECO:0007669"/>
    <property type="project" value="EnsemblMetazoa"/>
</dbReference>
<dbReference type="GO" id="GO:0007417">
    <property type="term" value="P:central nervous system development"/>
    <property type="evidence" value="ECO:0007669"/>
    <property type="project" value="EnsemblMetazoa"/>
</dbReference>
<dbReference type="FunFam" id="3.30.1330.20:FF:000001">
    <property type="entry name" value="Tubulin alpha chain"/>
    <property type="match status" value="1"/>
</dbReference>
<dbReference type="InterPro" id="IPR037103">
    <property type="entry name" value="Tubulin/FtsZ-like_C"/>
</dbReference>
<evidence type="ECO:0000256" key="2">
    <source>
        <dbReference type="ARBA" id="ARBA00004245"/>
    </source>
</evidence>
<evidence type="ECO:0000259" key="16">
    <source>
        <dbReference type="SMART" id="SM00864"/>
    </source>
</evidence>
<keyword evidence="8 15" id="KW-0547">Nucleotide-binding</keyword>
<dbReference type="OrthoDB" id="1662883at2759"/>
<evidence type="ECO:0000256" key="5">
    <source>
        <dbReference type="ARBA" id="ARBA00022490"/>
    </source>
</evidence>
<dbReference type="eggNOG" id="KOG1376">
    <property type="taxonomic scope" value="Eukaryota"/>
</dbReference>
<evidence type="ECO:0000313" key="19">
    <source>
        <dbReference type="Proteomes" id="UP000007801"/>
    </source>
</evidence>
<dbReference type="EMBL" id="CH902618">
    <property type="protein sequence ID" value="EDV39136.1"/>
    <property type="molecule type" value="Genomic_DNA"/>
</dbReference>
<dbReference type="GO" id="GO:0048471">
    <property type="term" value="C:perinuclear region of cytoplasm"/>
    <property type="evidence" value="ECO:0007669"/>
    <property type="project" value="EnsemblMetazoa"/>
</dbReference>
<dbReference type="InterPro" id="IPR000217">
    <property type="entry name" value="Tubulin"/>
</dbReference>
<keyword evidence="6 15" id="KW-0493">Microtubule</keyword>
<dbReference type="GO" id="GO:0040016">
    <property type="term" value="P:embryonic cleavage"/>
    <property type="evidence" value="ECO:0007669"/>
    <property type="project" value="EnsemblMetazoa"/>
</dbReference>
<dbReference type="SMR" id="B3MAQ2"/>
<evidence type="ECO:0000256" key="8">
    <source>
        <dbReference type="ARBA" id="ARBA00022741"/>
    </source>
</evidence>
<dbReference type="PROSITE" id="PS00227">
    <property type="entry name" value="TUBULIN"/>
    <property type="match status" value="1"/>
</dbReference>
<dbReference type="PANTHER" id="PTHR11588">
    <property type="entry name" value="TUBULIN"/>
    <property type="match status" value="1"/>
</dbReference>
<dbReference type="GO" id="GO:0005200">
    <property type="term" value="F:structural constituent of cytoskeleton"/>
    <property type="evidence" value="ECO:0007669"/>
    <property type="project" value="InterPro"/>
</dbReference>
<feature type="domain" description="Tubulin/FtsZ 2-layer sandwich" evidence="17">
    <location>
        <begin position="259"/>
        <end position="404"/>
    </location>
</feature>
<sequence length="462" mass="51166">MREVISIQIGQCGIQIGNACWELYLLEHGINLDGSLKSKEELKASGSSASDGHATSANDARTFFTETGNGKQVPRSIFVDLEPSVIDDVRNGPMKDLYHPEQLISGKEDAANNYARGRYSIGKEVIDKVTSRLQKIAEQCDSLQGFLIFHSLGGGTGSGFTSLLVERLSTDYSKKCKLDFAVYPSPKVSTAVVEPFNALLTTHSTIDHSDCVFMVDNEAIYDICNNSLNVDRPAYRNLNRLIAQIVSSTTASLRFSGSMNVDLNEFQTNLVPFPRIHFPLVAYAPLMSAERAAHEQHAITTLTNACFESSNMMVKCDPRNGKFMACCMLYRGDVVPKDVNAAVSAIKSKRHIQFVDWCPTGFKIGINYEKPAFVPDGDLARTSRACCMLSNTTAISVAFSNLSYKFDLMFKKRAFVHWYVGEGMEEGEFTEARENIAVLERDFEEVGMDNVDGADDDELDEF</sequence>
<dbReference type="GO" id="GO:0046872">
    <property type="term" value="F:metal ion binding"/>
    <property type="evidence" value="ECO:0007669"/>
    <property type="project" value="UniProtKB-KW"/>
</dbReference>
<keyword evidence="9" id="KW-0378">Hydrolase</keyword>
<evidence type="ECO:0000256" key="10">
    <source>
        <dbReference type="ARBA" id="ARBA00022842"/>
    </source>
</evidence>
<keyword evidence="7" id="KW-0479">Metal-binding</keyword>
<dbReference type="KEGG" id="dan:6507779"/>
<dbReference type="InterPro" id="IPR017975">
    <property type="entry name" value="Tubulin_CS"/>
</dbReference>
<name>B3MAQ2_DROAN</name>
<dbReference type="InterPro" id="IPR023123">
    <property type="entry name" value="Tubulin_C"/>
</dbReference>
<dbReference type="SMART" id="SM00865">
    <property type="entry name" value="Tubulin_C"/>
    <property type="match status" value="1"/>
</dbReference>
<dbReference type="PRINTS" id="PR01162">
    <property type="entry name" value="ALPHATUBULIN"/>
</dbReference>
<evidence type="ECO:0000256" key="13">
    <source>
        <dbReference type="ARBA" id="ARBA00034296"/>
    </source>
</evidence>
<evidence type="ECO:0000256" key="7">
    <source>
        <dbReference type="ARBA" id="ARBA00022723"/>
    </source>
</evidence>
<reference evidence="18 19" key="1">
    <citation type="journal article" date="2007" name="Nature">
        <title>Evolution of genes and genomes on the Drosophila phylogeny.</title>
        <authorList>
            <consortium name="Drosophila 12 Genomes Consortium"/>
            <person name="Clark A.G."/>
            <person name="Eisen M.B."/>
            <person name="Smith D.R."/>
            <person name="Bergman C.M."/>
            <person name="Oliver B."/>
            <person name="Markow T.A."/>
            <person name="Kaufman T.C."/>
            <person name="Kellis M."/>
            <person name="Gelbart W."/>
            <person name="Iyer V.N."/>
            <person name="Pollard D.A."/>
            <person name="Sackton T.B."/>
            <person name="Larracuente A.M."/>
            <person name="Singh N.D."/>
            <person name="Abad J.P."/>
            <person name="Abt D.N."/>
            <person name="Adryan B."/>
            <person name="Aguade M."/>
            <person name="Akashi H."/>
            <person name="Anderson W.W."/>
            <person name="Aquadro C.F."/>
            <person name="Ardell D.H."/>
            <person name="Arguello R."/>
            <person name="Artieri C.G."/>
            <person name="Barbash D.A."/>
            <person name="Barker D."/>
            <person name="Barsanti P."/>
            <person name="Batterham P."/>
            <person name="Batzoglou S."/>
            <person name="Begun D."/>
            <person name="Bhutkar A."/>
            <person name="Blanco E."/>
            <person name="Bosak S.A."/>
            <person name="Bradley R.K."/>
            <person name="Brand A.D."/>
            <person name="Brent M.R."/>
            <person name="Brooks A.N."/>
            <person name="Brown R.H."/>
            <person name="Butlin R.K."/>
            <person name="Caggese C."/>
            <person name="Calvi B.R."/>
            <person name="Bernardo de Carvalho A."/>
            <person name="Caspi A."/>
            <person name="Castrezana S."/>
            <person name="Celniker S.E."/>
            <person name="Chang J.L."/>
            <person name="Chapple C."/>
            <person name="Chatterji S."/>
            <person name="Chinwalla A."/>
            <person name="Civetta A."/>
            <person name="Clifton S.W."/>
            <person name="Comeron J.M."/>
            <person name="Costello J.C."/>
            <person name="Coyne J.A."/>
            <person name="Daub J."/>
            <person name="David R.G."/>
            <person name="Delcher A.L."/>
            <person name="Delehaunty K."/>
            <person name="Do C.B."/>
            <person name="Ebling H."/>
            <person name="Edwards K."/>
            <person name="Eickbush T."/>
            <person name="Evans J.D."/>
            <person name="Filipski A."/>
            <person name="Findeiss S."/>
            <person name="Freyhult E."/>
            <person name="Fulton L."/>
            <person name="Fulton R."/>
            <person name="Garcia A.C."/>
            <person name="Gardiner A."/>
            <person name="Garfield D.A."/>
            <person name="Garvin B.E."/>
            <person name="Gibson G."/>
            <person name="Gilbert D."/>
            <person name="Gnerre S."/>
            <person name="Godfrey J."/>
            <person name="Good R."/>
            <person name="Gotea V."/>
            <person name="Gravely B."/>
            <person name="Greenberg A.J."/>
            <person name="Griffiths-Jones S."/>
            <person name="Gross S."/>
            <person name="Guigo R."/>
            <person name="Gustafson E.A."/>
            <person name="Haerty W."/>
            <person name="Hahn M.W."/>
            <person name="Halligan D.L."/>
            <person name="Halpern A.L."/>
            <person name="Halter G.M."/>
            <person name="Han M.V."/>
            <person name="Heger A."/>
            <person name="Hillier L."/>
            <person name="Hinrichs A.S."/>
            <person name="Holmes I."/>
            <person name="Hoskins R.A."/>
            <person name="Hubisz M.J."/>
            <person name="Hultmark D."/>
            <person name="Huntley M.A."/>
            <person name="Jaffe D.B."/>
            <person name="Jagadeeshan S."/>
            <person name="Jeck W.R."/>
            <person name="Johnson J."/>
            <person name="Jones C.D."/>
            <person name="Jordan W.C."/>
            <person name="Karpen G.H."/>
            <person name="Kataoka E."/>
            <person name="Keightley P.D."/>
            <person name="Kheradpour P."/>
            <person name="Kirkness E.F."/>
            <person name="Koerich L.B."/>
            <person name="Kristiansen K."/>
            <person name="Kudrna D."/>
            <person name="Kulathinal R.J."/>
            <person name="Kumar S."/>
            <person name="Kwok R."/>
            <person name="Lander E."/>
            <person name="Langley C.H."/>
            <person name="Lapoint R."/>
            <person name="Lazzaro B.P."/>
            <person name="Lee S.J."/>
            <person name="Levesque L."/>
            <person name="Li R."/>
            <person name="Lin C.F."/>
            <person name="Lin M.F."/>
            <person name="Lindblad-Toh K."/>
            <person name="Llopart A."/>
            <person name="Long M."/>
            <person name="Low L."/>
            <person name="Lozovsky E."/>
            <person name="Lu J."/>
            <person name="Luo M."/>
            <person name="Machado C.A."/>
            <person name="Makalowski W."/>
            <person name="Marzo M."/>
            <person name="Matsuda M."/>
            <person name="Matzkin L."/>
            <person name="McAllister B."/>
            <person name="McBride C.S."/>
            <person name="McKernan B."/>
            <person name="McKernan K."/>
            <person name="Mendez-Lago M."/>
            <person name="Minx P."/>
            <person name="Mollenhauer M.U."/>
            <person name="Montooth K."/>
            <person name="Mount S.M."/>
            <person name="Mu X."/>
            <person name="Myers E."/>
            <person name="Negre B."/>
            <person name="Newfeld S."/>
            <person name="Nielsen R."/>
            <person name="Noor M.A."/>
            <person name="O'Grady P."/>
            <person name="Pachter L."/>
            <person name="Papaceit M."/>
            <person name="Parisi M.J."/>
            <person name="Parisi M."/>
            <person name="Parts L."/>
            <person name="Pedersen J.S."/>
            <person name="Pesole G."/>
            <person name="Phillippy A.M."/>
            <person name="Ponting C.P."/>
            <person name="Pop M."/>
            <person name="Porcelli D."/>
            <person name="Powell J.R."/>
            <person name="Prohaska S."/>
            <person name="Pruitt K."/>
            <person name="Puig M."/>
            <person name="Quesneville H."/>
            <person name="Ram K.R."/>
            <person name="Rand D."/>
            <person name="Rasmussen M.D."/>
            <person name="Reed L.K."/>
            <person name="Reenan R."/>
            <person name="Reily A."/>
            <person name="Remington K.A."/>
            <person name="Rieger T.T."/>
            <person name="Ritchie M.G."/>
            <person name="Robin C."/>
            <person name="Rogers Y.H."/>
            <person name="Rohde C."/>
            <person name="Rozas J."/>
            <person name="Rubenfield M.J."/>
            <person name="Ruiz A."/>
            <person name="Russo S."/>
            <person name="Salzberg S.L."/>
            <person name="Sanchez-Gracia A."/>
            <person name="Saranga D.J."/>
            <person name="Sato H."/>
            <person name="Schaeffer S.W."/>
            <person name="Schatz M.C."/>
            <person name="Schlenke T."/>
            <person name="Schwartz R."/>
            <person name="Segarra C."/>
            <person name="Singh R.S."/>
            <person name="Sirot L."/>
            <person name="Sirota M."/>
            <person name="Sisneros N.B."/>
            <person name="Smith C.D."/>
            <person name="Smith T.F."/>
            <person name="Spieth J."/>
            <person name="Stage D.E."/>
            <person name="Stark A."/>
            <person name="Stephan W."/>
            <person name="Strausberg R.L."/>
            <person name="Strempel S."/>
            <person name="Sturgill D."/>
            <person name="Sutton G."/>
            <person name="Sutton G.G."/>
            <person name="Tao W."/>
            <person name="Teichmann S."/>
            <person name="Tobari Y.N."/>
            <person name="Tomimura Y."/>
            <person name="Tsolas J.M."/>
            <person name="Valente V.L."/>
            <person name="Venter E."/>
            <person name="Venter J.C."/>
            <person name="Vicario S."/>
            <person name="Vieira F.G."/>
            <person name="Vilella A.J."/>
            <person name="Villasante A."/>
            <person name="Walenz B."/>
            <person name="Wang J."/>
            <person name="Wasserman M."/>
            <person name="Watts T."/>
            <person name="Wilson D."/>
            <person name="Wilson R.K."/>
            <person name="Wing R.A."/>
            <person name="Wolfner M.F."/>
            <person name="Wong A."/>
            <person name="Wong G.K."/>
            <person name="Wu C.I."/>
            <person name="Wu G."/>
            <person name="Yamamoto D."/>
            <person name="Yang H.P."/>
            <person name="Yang S.P."/>
            <person name="Yorke J.A."/>
            <person name="Yoshida K."/>
            <person name="Zdobnov E."/>
            <person name="Zhang P."/>
            <person name="Zhang Y."/>
            <person name="Zimin A.V."/>
            <person name="Baldwin J."/>
            <person name="Abdouelleil A."/>
            <person name="Abdulkadir J."/>
            <person name="Abebe A."/>
            <person name="Abera B."/>
            <person name="Abreu J."/>
            <person name="Acer S.C."/>
            <person name="Aftuck L."/>
            <person name="Alexander A."/>
            <person name="An P."/>
            <person name="Anderson E."/>
            <person name="Anderson S."/>
            <person name="Arachi H."/>
            <person name="Azer M."/>
            <person name="Bachantsang P."/>
            <person name="Barry A."/>
            <person name="Bayul T."/>
            <person name="Berlin A."/>
            <person name="Bessette D."/>
            <person name="Bloom T."/>
            <person name="Blye J."/>
            <person name="Boguslavskiy L."/>
            <person name="Bonnet C."/>
            <person name="Boukhgalter B."/>
            <person name="Bourzgui I."/>
            <person name="Brown A."/>
            <person name="Cahill P."/>
            <person name="Channer S."/>
            <person name="Cheshatsang Y."/>
            <person name="Chuda L."/>
            <person name="Citroen M."/>
            <person name="Collymore A."/>
            <person name="Cooke P."/>
            <person name="Costello M."/>
            <person name="D'Aco K."/>
            <person name="Daza R."/>
            <person name="De Haan G."/>
            <person name="DeGray S."/>
            <person name="DeMaso C."/>
            <person name="Dhargay N."/>
            <person name="Dooley K."/>
            <person name="Dooley E."/>
            <person name="Doricent M."/>
            <person name="Dorje P."/>
            <person name="Dorjee K."/>
            <person name="Dupes A."/>
            <person name="Elong R."/>
            <person name="Falk J."/>
            <person name="Farina A."/>
            <person name="Faro S."/>
            <person name="Ferguson D."/>
            <person name="Fisher S."/>
            <person name="Foley C.D."/>
            <person name="Franke A."/>
            <person name="Friedrich D."/>
            <person name="Gadbois L."/>
            <person name="Gearin G."/>
            <person name="Gearin C.R."/>
            <person name="Giannoukos G."/>
            <person name="Goode T."/>
            <person name="Graham J."/>
            <person name="Grandbois E."/>
            <person name="Grewal S."/>
            <person name="Gyaltsen K."/>
            <person name="Hafez N."/>
            <person name="Hagos B."/>
            <person name="Hall J."/>
            <person name="Henson C."/>
            <person name="Hollinger A."/>
            <person name="Honan T."/>
            <person name="Huard M.D."/>
            <person name="Hughes L."/>
            <person name="Hurhula B."/>
            <person name="Husby M.E."/>
            <person name="Kamat A."/>
            <person name="Kanga B."/>
            <person name="Kashin S."/>
            <person name="Khazanovich D."/>
            <person name="Kisner P."/>
            <person name="Lance K."/>
            <person name="Lara M."/>
            <person name="Lee W."/>
            <person name="Lennon N."/>
            <person name="Letendre F."/>
            <person name="LeVine R."/>
            <person name="Lipovsky A."/>
            <person name="Liu X."/>
            <person name="Liu J."/>
            <person name="Liu S."/>
            <person name="Lokyitsang T."/>
            <person name="Lokyitsang Y."/>
            <person name="Lubonja R."/>
            <person name="Lui A."/>
            <person name="MacDonald P."/>
            <person name="Magnisalis V."/>
            <person name="Maru K."/>
            <person name="Matthews C."/>
            <person name="McCusker W."/>
            <person name="McDonough S."/>
            <person name="Mehta T."/>
            <person name="Meldrim J."/>
            <person name="Meneus L."/>
            <person name="Mihai O."/>
            <person name="Mihalev A."/>
            <person name="Mihova T."/>
            <person name="Mittelman R."/>
            <person name="Mlenga V."/>
            <person name="Montmayeur A."/>
            <person name="Mulrain L."/>
            <person name="Navidi A."/>
            <person name="Naylor J."/>
            <person name="Negash T."/>
            <person name="Nguyen T."/>
            <person name="Nguyen N."/>
            <person name="Nicol R."/>
            <person name="Norbu C."/>
            <person name="Norbu N."/>
            <person name="Novod N."/>
            <person name="O'Neill B."/>
            <person name="Osman S."/>
            <person name="Markiewicz E."/>
            <person name="Oyono O.L."/>
            <person name="Patti C."/>
            <person name="Phunkhang P."/>
            <person name="Pierre F."/>
            <person name="Priest M."/>
            <person name="Raghuraman S."/>
            <person name="Rege F."/>
            <person name="Reyes R."/>
            <person name="Rise C."/>
            <person name="Rogov P."/>
            <person name="Ross K."/>
            <person name="Ryan E."/>
            <person name="Settipalli S."/>
            <person name="Shea T."/>
            <person name="Sherpa N."/>
            <person name="Shi L."/>
            <person name="Shih D."/>
            <person name="Sparrow T."/>
            <person name="Spaulding J."/>
            <person name="Stalker J."/>
            <person name="Stange-Thomann N."/>
            <person name="Stavropoulos S."/>
            <person name="Stone C."/>
            <person name="Strader C."/>
            <person name="Tesfaye S."/>
            <person name="Thomson T."/>
            <person name="Thoulutsang Y."/>
            <person name="Thoulutsang D."/>
            <person name="Topham K."/>
            <person name="Topping I."/>
            <person name="Tsamla T."/>
            <person name="Vassiliev H."/>
            <person name="Vo A."/>
            <person name="Wangchuk T."/>
            <person name="Wangdi T."/>
            <person name="Weiand M."/>
            <person name="Wilkinson J."/>
            <person name="Wilson A."/>
            <person name="Yadav S."/>
            <person name="Young G."/>
            <person name="Yu Q."/>
            <person name="Zembek L."/>
            <person name="Zhong D."/>
            <person name="Zimmer A."/>
            <person name="Zwirko Z."/>
            <person name="Jaffe D.B."/>
            <person name="Alvarez P."/>
            <person name="Brockman W."/>
            <person name="Butler J."/>
            <person name="Chin C."/>
            <person name="Gnerre S."/>
            <person name="Grabherr M."/>
            <person name="Kleber M."/>
            <person name="Mauceli E."/>
            <person name="MacCallum I."/>
        </authorList>
    </citation>
    <scope>NUCLEOTIDE SEQUENCE [LARGE SCALE GENOMIC DNA]</scope>
    <source>
        <strain evidence="19">Tucson 14024-0371.13</strain>
    </source>
</reference>
<accession>B3MAQ2</accession>
<keyword evidence="11 15" id="KW-0342">GTP-binding</keyword>
<comment type="subunit">
    <text evidence="4 15">Dimer of alpha and beta chains. A typical microtubule is a hollow water-filled tube with an outer diameter of 25 nm and an inner diameter of 15 nM. Alpha-beta heterodimers associate head-to-tail to form protofilaments running lengthwise along the microtubule wall with the beta-tubulin subunit facing the microtubule plus end conferring a structural polarity. Microtubules usually have 13 protofilaments but different protofilament numbers can be found in some organisms and specialized cells.</text>
</comment>
<dbReference type="Gene3D" id="3.30.1330.20">
    <property type="entry name" value="Tubulin/FtsZ, C-terminal domain"/>
    <property type="match status" value="1"/>
</dbReference>
<keyword evidence="19" id="KW-1185">Reference proteome</keyword>
<protein>
    <recommendedName>
        <fullName evidence="15">Tubulin alpha chain</fullName>
    </recommendedName>
</protein>
<feature type="domain" description="Tubulin/FtsZ GTPase" evidence="16">
    <location>
        <begin position="60"/>
        <end position="257"/>
    </location>
</feature>
<dbReference type="InterPro" id="IPR002452">
    <property type="entry name" value="Alpha_tubulin"/>
</dbReference>
<evidence type="ECO:0000256" key="11">
    <source>
        <dbReference type="ARBA" id="ARBA00023134"/>
    </source>
</evidence>
<evidence type="ECO:0000256" key="4">
    <source>
        <dbReference type="ARBA" id="ARBA00011747"/>
    </source>
</evidence>
<dbReference type="GO" id="GO:0009792">
    <property type="term" value="P:embryo development ending in birth or egg hatching"/>
    <property type="evidence" value="ECO:0007669"/>
    <property type="project" value="EnsemblMetazoa"/>
</dbReference>
<dbReference type="PhylomeDB" id="B3MAQ2"/>
<keyword evidence="10" id="KW-0460">Magnesium</keyword>
<dbReference type="SUPFAM" id="SSF55307">
    <property type="entry name" value="Tubulin C-terminal domain-like"/>
    <property type="match status" value="1"/>
</dbReference>
<dbReference type="STRING" id="7217.B3MAQ2"/>
<comment type="subcellular location">
    <subcellularLocation>
        <location evidence="2">Cytoplasm</location>
        <location evidence="2">Cytoskeleton</location>
    </subcellularLocation>
</comment>
<dbReference type="GeneID" id="6507779"/>
<dbReference type="SMART" id="SM00864">
    <property type="entry name" value="Tubulin"/>
    <property type="match status" value="1"/>
</dbReference>
<evidence type="ECO:0000259" key="17">
    <source>
        <dbReference type="SMART" id="SM00865"/>
    </source>
</evidence>
<dbReference type="GO" id="GO:0035044">
    <property type="term" value="P:sperm aster formation"/>
    <property type="evidence" value="ECO:0007669"/>
    <property type="project" value="EnsemblMetazoa"/>
</dbReference>
<dbReference type="SUPFAM" id="SSF52490">
    <property type="entry name" value="Tubulin nucleotide-binding domain-like"/>
    <property type="match status" value="1"/>
</dbReference>
<comment type="similarity">
    <text evidence="3 15">Belongs to the tubulin family.</text>
</comment>
<dbReference type="Gene3D" id="3.40.50.1440">
    <property type="entry name" value="Tubulin/FtsZ, GTPase domain"/>
    <property type="match status" value="1"/>
</dbReference>
<dbReference type="PRINTS" id="PR01161">
    <property type="entry name" value="TUBULIN"/>
</dbReference>
<proteinExistence type="inferred from homology"/>
<dbReference type="HOGENOM" id="CLU_015718_0_0_1"/>
<dbReference type="GO" id="GO:0005525">
    <property type="term" value="F:GTP binding"/>
    <property type="evidence" value="ECO:0007669"/>
    <property type="project" value="UniProtKB-UniRule"/>
</dbReference>
<evidence type="ECO:0000256" key="6">
    <source>
        <dbReference type="ARBA" id="ARBA00022701"/>
    </source>
</evidence>
<evidence type="ECO:0000256" key="1">
    <source>
        <dbReference type="ARBA" id="ARBA00001946"/>
    </source>
</evidence>
<dbReference type="Proteomes" id="UP000007801">
    <property type="component" value="Unassembled WGS sequence"/>
</dbReference>
<dbReference type="OMA" id="GINYERP"/>
<evidence type="ECO:0000256" key="14">
    <source>
        <dbReference type="ARBA" id="ARBA00049117"/>
    </source>
</evidence>
<dbReference type="InterPro" id="IPR003008">
    <property type="entry name" value="Tubulin_FtsZ_GTPase"/>
</dbReference>
<comment type="catalytic activity">
    <reaction evidence="14">
        <text>GTP + H2O = GDP + phosphate + H(+)</text>
        <dbReference type="Rhea" id="RHEA:19669"/>
        <dbReference type="ChEBI" id="CHEBI:15377"/>
        <dbReference type="ChEBI" id="CHEBI:15378"/>
        <dbReference type="ChEBI" id="CHEBI:37565"/>
        <dbReference type="ChEBI" id="CHEBI:43474"/>
        <dbReference type="ChEBI" id="CHEBI:58189"/>
    </reaction>
    <physiologicalReaction direction="left-to-right" evidence="14">
        <dbReference type="Rhea" id="RHEA:19670"/>
    </physiologicalReaction>
</comment>
<dbReference type="GO" id="GO:0035046">
    <property type="term" value="P:pronuclear migration"/>
    <property type="evidence" value="ECO:0007669"/>
    <property type="project" value="EnsemblMetazoa"/>
</dbReference>
<dbReference type="Pfam" id="PF00091">
    <property type="entry name" value="Tubulin"/>
    <property type="match status" value="1"/>
</dbReference>
<dbReference type="FunFam" id="3.40.50.1440:FF:000011">
    <property type="entry name" value="Tubulin alpha chain"/>
    <property type="match status" value="1"/>
</dbReference>
<dbReference type="GO" id="GO:0016787">
    <property type="term" value="F:hydrolase activity"/>
    <property type="evidence" value="ECO:0007669"/>
    <property type="project" value="UniProtKB-KW"/>
</dbReference>